<dbReference type="OrthoDB" id="9803751at2"/>
<proteinExistence type="predicted"/>
<feature type="signal peptide" evidence="1">
    <location>
        <begin position="1"/>
        <end position="32"/>
    </location>
</feature>
<evidence type="ECO:0000256" key="1">
    <source>
        <dbReference type="SAM" id="SignalP"/>
    </source>
</evidence>
<name>A0A0M7AQF7_9HYPH</name>
<protein>
    <submittedName>
        <fullName evidence="3">Arylsulfatase</fullName>
        <ecNumber evidence="3">3.1.6.1</ecNumber>
    </submittedName>
</protein>
<organism evidence="3 4">
    <name type="scientific">Roseibium alexandrii</name>
    <dbReference type="NCBI Taxonomy" id="388408"/>
    <lineage>
        <taxon>Bacteria</taxon>
        <taxon>Pseudomonadati</taxon>
        <taxon>Pseudomonadota</taxon>
        <taxon>Alphaproteobacteria</taxon>
        <taxon>Hyphomicrobiales</taxon>
        <taxon>Stappiaceae</taxon>
        <taxon>Roseibium</taxon>
    </lineage>
</organism>
<dbReference type="CDD" id="cd16142">
    <property type="entry name" value="ARS_like"/>
    <property type="match status" value="1"/>
</dbReference>
<dbReference type="PANTHER" id="PTHR43751">
    <property type="entry name" value="SULFATASE"/>
    <property type="match status" value="1"/>
</dbReference>
<gene>
    <name evidence="3" type="primary">atsA_3</name>
    <name evidence="3" type="ORF">LAX5112_04668</name>
</gene>
<dbReference type="Proteomes" id="UP000053235">
    <property type="component" value="Unassembled WGS sequence"/>
</dbReference>
<dbReference type="InterPro" id="IPR052701">
    <property type="entry name" value="GAG_Ulvan_Degrading_Sulfatases"/>
</dbReference>
<dbReference type="SUPFAM" id="SSF53649">
    <property type="entry name" value="Alkaline phosphatase-like"/>
    <property type="match status" value="1"/>
</dbReference>
<dbReference type="PANTHER" id="PTHR43751:SF2">
    <property type="entry name" value="SULFATASE N-TERMINAL DOMAIN-CONTAINING PROTEIN"/>
    <property type="match status" value="1"/>
</dbReference>
<accession>A0A0M7AQF7</accession>
<evidence type="ECO:0000313" key="4">
    <source>
        <dbReference type="Proteomes" id="UP000053235"/>
    </source>
</evidence>
<evidence type="ECO:0000259" key="2">
    <source>
        <dbReference type="Pfam" id="PF00884"/>
    </source>
</evidence>
<dbReference type="InterPro" id="IPR000917">
    <property type="entry name" value="Sulfatase_N"/>
</dbReference>
<feature type="domain" description="Sulfatase N-terminal" evidence="2">
    <location>
        <begin position="36"/>
        <end position="361"/>
    </location>
</feature>
<evidence type="ECO:0000313" key="3">
    <source>
        <dbReference type="EMBL" id="CTQ76672.1"/>
    </source>
</evidence>
<keyword evidence="4" id="KW-1185">Reference proteome</keyword>
<feature type="chain" id="PRO_5005809849" evidence="1">
    <location>
        <begin position="33"/>
        <end position="514"/>
    </location>
</feature>
<dbReference type="InterPro" id="IPR017850">
    <property type="entry name" value="Alkaline_phosphatase_core_sf"/>
</dbReference>
<dbReference type="RefSeq" id="WP_055673852.1">
    <property type="nucleotide sequence ID" value="NZ_CXWD01000028.1"/>
</dbReference>
<dbReference type="GO" id="GO:0004065">
    <property type="term" value="F:arylsulfatase activity"/>
    <property type="evidence" value="ECO:0007669"/>
    <property type="project" value="UniProtKB-EC"/>
</dbReference>
<dbReference type="Gene3D" id="3.30.1120.10">
    <property type="match status" value="1"/>
</dbReference>
<dbReference type="EC" id="3.1.6.1" evidence="3"/>
<keyword evidence="3" id="KW-0378">Hydrolase</keyword>
<reference evidence="4" key="1">
    <citation type="submission" date="2015-07" db="EMBL/GenBank/DDBJ databases">
        <authorList>
            <person name="Rodrigo-Torres Lidia"/>
            <person name="Arahal R.David."/>
        </authorList>
    </citation>
    <scope>NUCLEOTIDE SEQUENCE [LARGE SCALE GENOMIC DNA]</scope>
    <source>
        <strain evidence="4">CECT 5112</strain>
    </source>
</reference>
<keyword evidence="1" id="KW-0732">Signal</keyword>
<dbReference type="AlphaFoldDB" id="A0A0M7AQF7"/>
<sequence length="514" mass="58514">MFRKVTQSLQLHWRAGLSALLLSGSLTGAAVAQDKPNILVIMGDDVGIPNISIYSHGMMGYQTPNIDRIAREGVMFTDYYGEQSCTAGRAAFMLGQSVIRTGLTKVGLPGANFGIRPEDPTMAELLKGLGYATGQFGKNHFGDLDEHLPTNHGFDEFFGNLYHLNAEEEPENEVYPKDPAYRERFGPRGVIQSSADGTVNDTGPLTKKRMETVDDEFLASALDFVDRQHEQDKPWFVWFNSSRMHFWTHVREEHRGRSGLNEYADGMLELDDHVGIWLDKLEELGVADNTLVLFTTDNGVHEATWPDAGITPFRNEKTTNWEGGFRVPAMAKFPGRIPEGLIINDVFSHMDWMPTILNYAGDPDIKQKLLDGHTVNDKEFRVHLDGYDMTELLAGKDVENPRKYFIYSTDAGDVSAIRFDDRWKAMYLMQDYEGTEVWLRKLEALKAPMMWDLRMDPFEKADKSNNYWTLWSQRVFQISQAARYVGEFANTFEEYPQRQKPASWGIDQLTSKIK</sequence>
<dbReference type="STRING" id="388408.LAX5112_04668"/>
<dbReference type="EMBL" id="CXWD01000028">
    <property type="protein sequence ID" value="CTQ76672.1"/>
    <property type="molecule type" value="Genomic_DNA"/>
</dbReference>
<dbReference type="Pfam" id="PF00884">
    <property type="entry name" value="Sulfatase"/>
    <property type="match status" value="1"/>
</dbReference>
<dbReference type="Gene3D" id="3.40.720.10">
    <property type="entry name" value="Alkaline Phosphatase, subunit A"/>
    <property type="match status" value="1"/>
</dbReference>